<name>A0AAN6KJZ7_9PEZI</name>
<dbReference type="EMBL" id="JAUJLE010000083">
    <property type="protein sequence ID" value="KAK0987381.1"/>
    <property type="molecule type" value="Genomic_DNA"/>
</dbReference>
<dbReference type="PANTHER" id="PTHR28110">
    <property type="entry name" value="TRANSMEMBRANE PROTEIN"/>
    <property type="match status" value="1"/>
</dbReference>
<comment type="caution">
    <text evidence="1">The sequence shown here is derived from an EMBL/GenBank/DDBJ whole genome shotgun (WGS) entry which is preliminary data.</text>
</comment>
<dbReference type="AlphaFoldDB" id="A0AAN6KJZ7"/>
<keyword evidence="2" id="KW-1185">Reference proteome</keyword>
<sequence length="275" mass="31167">MGRDLTLPQIGNSDDGSTARRRAFRLHKAGDSMLPCHVHRNGNDPLEEKHWLLQPFQRSDPPARKPSETGTFLTHIFTGALLCMSEPDAMLMFSGGHTLASHRSEAGGYNCIFHALVQSRLVPSPAFPPVEEEHATDSYQNLLFSILRFRDLVGRYPDDVVVVTHAFKERRFLELHAPAIKWPPGRIRVQGVNPPYRLEELQQTQRMEHERAYEPFVRDPYGVRSPLADKRKSRNWNPALAGSLAVDASVMQLLEWNGGETGRETFPGRLPWEEA</sequence>
<dbReference type="PANTHER" id="PTHR28110:SF1">
    <property type="entry name" value="TRANSMEMBRANE PROTEIN"/>
    <property type="match status" value="1"/>
</dbReference>
<dbReference type="InterPro" id="IPR055323">
    <property type="entry name" value="C57A10.07/YOR238W"/>
</dbReference>
<evidence type="ECO:0000313" key="1">
    <source>
        <dbReference type="EMBL" id="KAK0987381.1"/>
    </source>
</evidence>
<evidence type="ECO:0000313" key="2">
    <source>
        <dbReference type="Proteomes" id="UP001175353"/>
    </source>
</evidence>
<accession>A0AAN6KJZ7</accession>
<organism evidence="1 2">
    <name type="scientific">Friedmanniomyces endolithicus</name>
    <dbReference type="NCBI Taxonomy" id="329885"/>
    <lineage>
        <taxon>Eukaryota</taxon>
        <taxon>Fungi</taxon>
        <taxon>Dikarya</taxon>
        <taxon>Ascomycota</taxon>
        <taxon>Pezizomycotina</taxon>
        <taxon>Dothideomycetes</taxon>
        <taxon>Dothideomycetidae</taxon>
        <taxon>Mycosphaerellales</taxon>
        <taxon>Teratosphaeriaceae</taxon>
        <taxon>Friedmanniomyces</taxon>
    </lineage>
</organism>
<gene>
    <name evidence="1" type="ORF">LTR91_009863</name>
</gene>
<dbReference type="Proteomes" id="UP001175353">
    <property type="component" value="Unassembled WGS sequence"/>
</dbReference>
<dbReference type="GO" id="GO:0005737">
    <property type="term" value="C:cytoplasm"/>
    <property type="evidence" value="ECO:0007669"/>
    <property type="project" value="TreeGrafter"/>
</dbReference>
<protein>
    <recommendedName>
        <fullName evidence="3">DUF218 domain-containing protein</fullName>
    </recommendedName>
</protein>
<evidence type="ECO:0008006" key="3">
    <source>
        <dbReference type="Google" id="ProtNLM"/>
    </source>
</evidence>
<reference evidence="1" key="1">
    <citation type="submission" date="2023-06" db="EMBL/GenBank/DDBJ databases">
        <title>Black Yeasts Isolated from many extreme environments.</title>
        <authorList>
            <person name="Coleine C."/>
            <person name="Stajich J.E."/>
            <person name="Selbmann L."/>
        </authorList>
    </citation>
    <scope>NUCLEOTIDE SEQUENCE</scope>
    <source>
        <strain evidence="1">CCFEE 5200</strain>
    </source>
</reference>
<proteinExistence type="predicted"/>